<proteinExistence type="predicted"/>
<sequence length="102" mass="12127">MSFSEVIVAFIIGVLVLKPEDLKSLIRNFYQLKRYLTDLGNQIFIPLQEELEDLEEKMLEDSDEINFYLEKIANLNQKYEGDYSLEKIKQHYYDILKNSLKS</sequence>
<dbReference type="RefSeq" id="WP_106874949.1">
    <property type="nucleotide sequence ID" value="NZ_CP027845.1"/>
</dbReference>
<dbReference type="KEGG" id="ptc:phytr_12100"/>
<protein>
    <submittedName>
        <fullName evidence="1">Uncharacterized protein</fullName>
    </submittedName>
</protein>
<dbReference type="Pfam" id="PF10878">
    <property type="entry name" value="DUF2672"/>
    <property type="match status" value="1"/>
</dbReference>
<evidence type="ECO:0000313" key="1">
    <source>
        <dbReference type="EMBL" id="AVP88135.1"/>
    </source>
</evidence>
<keyword evidence="2" id="KW-1185">Reference proteome</keyword>
<dbReference type="Proteomes" id="UP000241762">
    <property type="component" value="Chromosome"/>
</dbReference>
<gene>
    <name evidence="1" type="ORF">phytr_12100</name>
</gene>
<evidence type="ECO:0000313" key="2">
    <source>
        <dbReference type="Proteomes" id="UP000241762"/>
    </source>
</evidence>
<reference evidence="1 2" key="1">
    <citation type="submission" date="2018-03" db="EMBL/GenBank/DDBJ databases">
        <title>A gene transfer event suggests a long-term partnership between eustigmatophyte algae and a novel lineage of endosymbiotic bacteria.</title>
        <authorList>
            <person name="Yurchenko T."/>
            <person name="Sevcikova T."/>
            <person name="Pribyl P."/>
            <person name="El Karkouri K."/>
            <person name="Klimes V."/>
            <person name="Amaral R."/>
            <person name="Zbrankova V."/>
            <person name="Kim E."/>
            <person name="Raoult D."/>
            <person name="Santos L.M.A."/>
            <person name="Elias M."/>
        </authorList>
    </citation>
    <scope>NUCLEOTIDE SEQUENCE [LARGE SCALE GENOMIC DNA]</scope>
    <source>
        <strain evidence="1">CCALA 838</strain>
    </source>
</reference>
<name>A0A2P1PA62_9RICK</name>
<accession>A0A2P1PA62</accession>
<dbReference type="EMBL" id="CP027845">
    <property type="protein sequence ID" value="AVP88135.1"/>
    <property type="molecule type" value="Genomic_DNA"/>
</dbReference>
<dbReference type="AlphaFoldDB" id="A0A2P1PA62"/>
<dbReference type="InterPro" id="IPR022718">
    <property type="entry name" value="DUF2672"/>
</dbReference>
<organism evidence="1 2">
    <name type="scientific">Candidatus Phycorickettsia trachydisci</name>
    <dbReference type="NCBI Taxonomy" id="2115978"/>
    <lineage>
        <taxon>Bacteria</taxon>
        <taxon>Pseudomonadati</taxon>
        <taxon>Pseudomonadota</taxon>
        <taxon>Alphaproteobacteria</taxon>
        <taxon>Rickettsiales</taxon>
        <taxon>Rickettsiaceae</taxon>
        <taxon>Candidatus Phycorickettsia</taxon>
    </lineage>
</organism>